<dbReference type="PANTHER" id="PTHR33397:SF5">
    <property type="entry name" value="RNASE YUTE-RELATED"/>
    <property type="match status" value="1"/>
</dbReference>
<keyword evidence="1" id="KW-1277">Toxin-antitoxin system</keyword>
<dbReference type="InterPro" id="IPR037038">
    <property type="entry name" value="HepT-like_sf"/>
</dbReference>
<keyword evidence="2" id="KW-0540">Nuclease</keyword>
<sequence length="137" mass="16641">MVRPEVLQRRLRKLDEYLEILRRLRRYRFEEFIQDPERYGSAERFLQLAIEALLDMGNHIIADLSLGEVRWYSDIPAILTERAGLDPELKEKWIRMIGFRNILVHEYMEVDRRIVYEILQSGLEDLERLRRFFAAFL</sequence>
<dbReference type="AlphaFoldDB" id="A0A212QWC8"/>
<gene>
    <name evidence="5" type="ORF">SAMN02746019_00007680</name>
</gene>
<accession>A0A212QWC8</accession>
<dbReference type="InterPro" id="IPR052379">
    <property type="entry name" value="Type_VII_TA_RNase"/>
</dbReference>
<dbReference type="InterPro" id="IPR008201">
    <property type="entry name" value="HepT-like"/>
</dbReference>
<evidence type="ECO:0000313" key="6">
    <source>
        <dbReference type="Proteomes" id="UP000197025"/>
    </source>
</evidence>
<dbReference type="RefSeq" id="WP_088571020.1">
    <property type="nucleotide sequence ID" value="NZ_FYEK01000027.1"/>
</dbReference>
<dbReference type="PANTHER" id="PTHR33397">
    <property type="entry name" value="UPF0331 PROTEIN YUTE"/>
    <property type="match status" value="1"/>
</dbReference>
<comment type="similarity">
    <text evidence="4">Belongs to the HepT RNase toxin family.</text>
</comment>
<dbReference type="Proteomes" id="UP000197025">
    <property type="component" value="Unassembled WGS sequence"/>
</dbReference>
<name>A0A212QWC8_9CHLR</name>
<evidence type="ECO:0000256" key="3">
    <source>
        <dbReference type="ARBA" id="ARBA00022801"/>
    </source>
</evidence>
<dbReference type="GO" id="GO:0110001">
    <property type="term" value="C:toxin-antitoxin complex"/>
    <property type="evidence" value="ECO:0007669"/>
    <property type="project" value="InterPro"/>
</dbReference>
<keyword evidence="6" id="KW-1185">Reference proteome</keyword>
<dbReference type="GO" id="GO:0004540">
    <property type="term" value="F:RNA nuclease activity"/>
    <property type="evidence" value="ECO:0007669"/>
    <property type="project" value="InterPro"/>
</dbReference>
<keyword evidence="3" id="KW-0378">Hydrolase</keyword>
<protein>
    <submittedName>
        <fullName evidence="5">Uncharacterized conserved protein YutE, UPF0331/DUF86 family</fullName>
    </submittedName>
</protein>
<dbReference type="NCBIfam" id="NF047751">
    <property type="entry name" value="HepT_toxin"/>
    <property type="match status" value="1"/>
</dbReference>
<dbReference type="Gene3D" id="1.20.120.580">
    <property type="entry name" value="bsu32300-like"/>
    <property type="match status" value="1"/>
</dbReference>
<dbReference type="InParanoid" id="A0A212QWC8"/>
<reference evidence="6" key="1">
    <citation type="submission" date="2017-06" db="EMBL/GenBank/DDBJ databases">
        <authorList>
            <person name="Varghese N."/>
            <person name="Submissions S."/>
        </authorList>
    </citation>
    <scope>NUCLEOTIDE SEQUENCE [LARGE SCALE GENOMIC DNA]</scope>
    <source>
        <strain evidence="6">JAD2</strain>
    </source>
</reference>
<organism evidence="5 6">
    <name type="scientific">Thermoflexus hugenholtzii JAD2</name>
    <dbReference type="NCBI Taxonomy" id="877466"/>
    <lineage>
        <taxon>Bacteria</taxon>
        <taxon>Bacillati</taxon>
        <taxon>Chloroflexota</taxon>
        <taxon>Thermoflexia</taxon>
        <taxon>Thermoflexales</taxon>
        <taxon>Thermoflexaceae</taxon>
        <taxon>Thermoflexus</taxon>
    </lineage>
</organism>
<evidence type="ECO:0000313" key="5">
    <source>
        <dbReference type="EMBL" id="SNB64050.1"/>
    </source>
</evidence>
<dbReference type="FunCoup" id="A0A212QWC8">
    <property type="interactions" value="3"/>
</dbReference>
<dbReference type="Pfam" id="PF01934">
    <property type="entry name" value="HepT-like"/>
    <property type="match status" value="1"/>
</dbReference>
<dbReference type="GO" id="GO:0016787">
    <property type="term" value="F:hydrolase activity"/>
    <property type="evidence" value="ECO:0007669"/>
    <property type="project" value="UniProtKB-KW"/>
</dbReference>
<evidence type="ECO:0000256" key="4">
    <source>
        <dbReference type="ARBA" id="ARBA00024207"/>
    </source>
</evidence>
<evidence type="ECO:0000256" key="1">
    <source>
        <dbReference type="ARBA" id="ARBA00022649"/>
    </source>
</evidence>
<evidence type="ECO:0000256" key="2">
    <source>
        <dbReference type="ARBA" id="ARBA00022722"/>
    </source>
</evidence>
<proteinExistence type="inferred from homology"/>
<dbReference type="OrthoDB" id="159782at2"/>
<dbReference type="EMBL" id="FYEK01000027">
    <property type="protein sequence ID" value="SNB64050.1"/>
    <property type="molecule type" value="Genomic_DNA"/>
</dbReference>